<dbReference type="AlphaFoldDB" id="A0A0C9QRY6"/>
<dbReference type="EMBL" id="GCHU01012328">
    <property type="protein sequence ID" value="JAG87485.1"/>
    <property type="molecule type" value="Transcribed_RNA"/>
</dbReference>
<feature type="region of interest" description="Disordered" evidence="1">
    <location>
        <begin position="132"/>
        <end position="161"/>
    </location>
</feature>
<organism evidence="2">
    <name type="scientific">Wollemia nobilis</name>
    <dbReference type="NCBI Taxonomy" id="56998"/>
    <lineage>
        <taxon>Eukaryota</taxon>
        <taxon>Viridiplantae</taxon>
        <taxon>Streptophyta</taxon>
        <taxon>Embryophyta</taxon>
        <taxon>Tracheophyta</taxon>
        <taxon>Spermatophyta</taxon>
        <taxon>Pinopsida</taxon>
        <taxon>Pinidae</taxon>
        <taxon>Conifers II</taxon>
        <taxon>Araucariales</taxon>
        <taxon>Araucariaceae</taxon>
        <taxon>Wollemia</taxon>
    </lineage>
</organism>
<feature type="compositionally biased region" description="Basic and acidic residues" evidence="1">
    <location>
        <begin position="133"/>
        <end position="148"/>
    </location>
</feature>
<dbReference type="PANTHER" id="PTHR31343">
    <property type="entry name" value="T15D22.8"/>
    <property type="match status" value="1"/>
</dbReference>
<evidence type="ECO:0000313" key="2">
    <source>
        <dbReference type="EMBL" id="JAG87485.1"/>
    </source>
</evidence>
<feature type="compositionally biased region" description="Low complexity" evidence="1">
    <location>
        <begin position="149"/>
        <end position="161"/>
    </location>
</feature>
<protein>
    <submittedName>
        <fullName evidence="2">TSA: Wollemia nobilis Ref_Wollemi_Transcript_12403_1586 transcribed RNA sequence</fullName>
    </submittedName>
</protein>
<reference evidence="2" key="1">
    <citation type="submission" date="2015-02" db="EMBL/GenBank/DDBJ databases">
        <title>A transcriptome of Wollemia nobilis - a relic of Gondwana.</title>
        <authorList>
            <person name="Chia J.Y."/>
            <person name="Leong Y.S."/>
            <person name="Abdul Karim S."/>
            <person name="Wan Azmi N."/>
            <person name="Hercus R."/>
            <person name="Croft L."/>
        </authorList>
    </citation>
    <scope>NUCLEOTIDE SEQUENCE</scope>
    <source>
        <strain evidence="2">MaeBrown</strain>
        <tissue evidence="2">Leaf</tissue>
    </source>
</reference>
<name>A0A0C9QRY6_9CONI</name>
<sequence>MADRSARETSAMYEMSNSNSAMHEASALSSPCPSNLECFLDCTTPRLPAHYIPKTSLGGFPSNKWWEPSEEEGADYFSLGDLWDRYDEWSAYGAGVPILLNGGETVVQYYVPYLSAIQIYTATDLRSSSSFRNVRDESDGDFELRDSSSDSCSDSESGNFSERSLSFRSESCNSSERLGAWDAASEDFGVDHLNGWHLRDRLGYLCLDYFERAVPSARVPLMEKVNQLARVFPEIVSLKSIDLSPASWMSVAWYPIYHIPTGRTVRDLSACFLTYHTLSTSFQENEIGEDNTKSSKAKTSQCISLPPFGLSTYKLQGSVWTSAGCVDQQRIISLLSSADSWLKQLRVRHPDFEFFVSHSLRMQGNPLLI</sequence>
<evidence type="ECO:0000256" key="1">
    <source>
        <dbReference type="SAM" id="MobiDB-lite"/>
    </source>
</evidence>
<proteinExistence type="predicted"/>
<dbReference type="PANTHER" id="PTHR31343:SF29">
    <property type="entry name" value="DUF789 DOMAIN-CONTAINING PROTEIN"/>
    <property type="match status" value="1"/>
</dbReference>
<accession>A0A0C9QRY6</accession>
<dbReference type="Pfam" id="PF05623">
    <property type="entry name" value="DUF789"/>
    <property type="match status" value="1"/>
</dbReference>
<dbReference type="InterPro" id="IPR008507">
    <property type="entry name" value="DUF789"/>
</dbReference>